<proteinExistence type="inferred from homology"/>
<feature type="binding site" evidence="9">
    <location>
        <position position="214"/>
    </location>
    <ligand>
        <name>ATP</name>
        <dbReference type="ChEBI" id="CHEBI:30616"/>
    </ligand>
</feature>
<dbReference type="NCBIfam" id="NF000868">
    <property type="entry name" value="PRK00080.1"/>
    <property type="match status" value="1"/>
</dbReference>
<name>A0A6C2UR86_9BACT</name>
<dbReference type="CDD" id="cd00009">
    <property type="entry name" value="AAA"/>
    <property type="match status" value="1"/>
</dbReference>
<dbReference type="AlphaFoldDB" id="A0A6C2UR86"/>
<feature type="binding site" evidence="9">
    <location>
        <position position="58"/>
    </location>
    <ligand>
        <name>ATP</name>
        <dbReference type="ChEBI" id="CHEBI:30616"/>
    </ligand>
</feature>
<feature type="binding site" evidence="9">
    <location>
        <begin position="124"/>
        <end position="126"/>
    </location>
    <ligand>
        <name>ATP</name>
        <dbReference type="ChEBI" id="CHEBI:30616"/>
    </ligand>
</feature>
<dbReference type="GO" id="GO:0005524">
    <property type="term" value="F:ATP binding"/>
    <property type="evidence" value="ECO:0007669"/>
    <property type="project" value="UniProtKB-UniRule"/>
</dbReference>
<dbReference type="GO" id="GO:0006281">
    <property type="term" value="P:DNA repair"/>
    <property type="evidence" value="ECO:0007669"/>
    <property type="project" value="UniProtKB-UniRule"/>
</dbReference>
<evidence type="ECO:0000259" key="10">
    <source>
        <dbReference type="SMART" id="SM00382"/>
    </source>
</evidence>
<dbReference type="Pfam" id="PF05491">
    <property type="entry name" value="WHD_RuvB"/>
    <property type="match status" value="1"/>
</dbReference>
<feature type="binding site" evidence="9">
    <location>
        <position position="311"/>
    </location>
    <ligand>
        <name>DNA</name>
        <dbReference type="ChEBI" id="CHEBI:16991"/>
    </ligand>
</feature>
<dbReference type="GO" id="GO:0005737">
    <property type="term" value="C:cytoplasm"/>
    <property type="evidence" value="ECO:0007669"/>
    <property type="project" value="UniProtKB-SubCell"/>
</dbReference>
<evidence type="ECO:0000256" key="4">
    <source>
        <dbReference type="ARBA" id="ARBA00022801"/>
    </source>
</evidence>
<keyword evidence="7 9" id="KW-0233">DNA recombination</keyword>
<dbReference type="Gene3D" id="3.40.50.300">
    <property type="entry name" value="P-loop containing nucleotide triphosphate hydrolases"/>
    <property type="match status" value="1"/>
</dbReference>
<dbReference type="Pfam" id="PF17864">
    <property type="entry name" value="AAA_lid_4"/>
    <property type="match status" value="1"/>
</dbReference>
<evidence type="ECO:0000256" key="9">
    <source>
        <dbReference type="HAMAP-Rule" id="MF_00016"/>
    </source>
</evidence>
<evidence type="ECO:0000256" key="3">
    <source>
        <dbReference type="ARBA" id="ARBA00022763"/>
    </source>
</evidence>
<keyword evidence="1 9" id="KW-0963">Cytoplasm</keyword>
<comment type="subcellular location">
    <subcellularLocation>
        <location evidence="9">Cytoplasm</location>
    </subcellularLocation>
</comment>
<dbReference type="PANTHER" id="PTHR42848">
    <property type="match status" value="1"/>
</dbReference>
<dbReference type="InterPro" id="IPR004605">
    <property type="entry name" value="DNA_helicase_Holl-junc_RuvB"/>
</dbReference>
<accession>A0A6C2UR86</accession>
<keyword evidence="3 9" id="KW-0227">DNA damage</keyword>
<feature type="binding site" evidence="9">
    <location>
        <position position="17"/>
    </location>
    <ligand>
        <name>ATP</name>
        <dbReference type="ChEBI" id="CHEBI:30616"/>
    </ligand>
</feature>
<dbReference type="GO" id="GO:0006310">
    <property type="term" value="P:DNA recombination"/>
    <property type="evidence" value="ECO:0007669"/>
    <property type="project" value="UniProtKB-UniRule"/>
</dbReference>
<dbReference type="SUPFAM" id="SSF52540">
    <property type="entry name" value="P-loop containing nucleoside triphosphate hydrolases"/>
    <property type="match status" value="1"/>
</dbReference>
<dbReference type="GO" id="GO:0009378">
    <property type="term" value="F:four-way junction helicase activity"/>
    <property type="evidence" value="ECO:0007669"/>
    <property type="project" value="InterPro"/>
</dbReference>
<dbReference type="InterPro" id="IPR027417">
    <property type="entry name" value="P-loop_NTPase"/>
</dbReference>
<feature type="binding site" evidence="9">
    <location>
        <position position="16"/>
    </location>
    <ligand>
        <name>ATP</name>
        <dbReference type="ChEBI" id="CHEBI:30616"/>
    </ligand>
</feature>
<feature type="region of interest" description="Small ATPAse domain (RuvB-S)" evidence="9">
    <location>
        <begin position="178"/>
        <end position="248"/>
    </location>
</feature>
<dbReference type="NCBIfam" id="TIGR00635">
    <property type="entry name" value="ruvB"/>
    <property type="match status" value="1"/>
</dbReference>
<evidence type="ECO:0000256" key="1">
    <source>
        <dbReference type="ARBA" id="ARBA00022490"/>
    </source>
</evidence>
<keyword evidence="6 9" id="KW-0238">DNA-binding</keyword>
<dbReference type="InterPro" id="IPR008823">
    <property type="entry name" value="RuvB_wg_C"/>
</dbReference>
<comment type="caution">
    <text evidence="9">Lacks conserved residue(s) required for the propagation of feature annotation.</text>
</comment>
<evidence type="ECO:0000313" key="12">
    <source>
        <dbReference type="Proteomes" id="UP000346198"/>
    </source>
</evidence>
<feature type="binding site" evidence="9">
    <location>
        <position position="62"/>
    </location>
    <ligand>
        <name>ATP</name>
        <dbReference type="ChEBI" id="CHEBI:30616"/>
    </ligand>
</feature>
<feature type="binding site" evidence="9">
    <location>
        <position position="62"/>
    </location>
    <ligand>
        <name>Mg(2+)</name>
        <dbReference type="ChEBI" id="CHEBI:18420"/>
    </ligand>
</feature>
<dbReference type="InterPro" id="IPR036390">
    <property type="entry name" value="WH_DNA-bd_sf"/>
</dbReference>
<keyword evidence="4 9" id="KW-0378">Hydrolase</keyword>
<evidence type="ECO:0000256" key="5">
    <source>
        <dbReference type="ARBA" id="ARBA00022840"/>
    </source>
</evidence>
<dbReference type="GO" id="GO:0016787">
    <property type="term" value="F:hydrolase activity"/>
    <property type="evidence" value="ECO:0007669"/>
    <property type="project" value="UniProtKB-KW"/>
</dbReference>
<feature type="binding site" evidence="9">
    <location>
        <position position="306"/>
    </location>
    <ligand>
        <name>DNA</name>
        <dbReference type="ChEBI" id="CHEBI:16991"/>
    </ligand>
</feature>
<keyword evidence="12" id="KW-1185">Reference proteome</keyword>
<comment type="function">
    <text evidence="9">The RuvA-RuvB-RuvC complex processes Holliday junction (HJ) DNA during genetic recombination and DNA repair, while the RuvA-RuvB complex plays an important role in the rescue of blocked DNA replication forks via replication fork reversal (RFR). RuvA specifically binds to HJ cruciform DNA, conferring on it an open structure. The RuvB hexamer acts as an ATP-dependent pump, pulling dsDNA into and through the RuvAB complex. RuvB forms 2 homohexamers on either side of HJ DNA bound by 1 or 2 RuvA tetramers; 4 subunits per hexamer contact DNA at a time. Coordinated motions by a converter formed by DNA-disengaged RuvB subunits stimulates ATP hydrolysis and nucleotide exchange. Immobilization of the converter enables RuvB to convert the ATP-contained energy into a lever motion, pulling 2 nucleotides of DNA out of the RuvA tetramer per ATP hydrolyzed, thus driving DNA branch migration. The RuvB motors rotate together with the DNA substrate, which together with the progressing nucleotide cycle form the mechanistic basis for DNA recombination by continuous HJ branch migration. Branch migration allows RuvC to scan DNA until it finds its consensus sequence, where it cleaves and resolves cruciform DNA.</text>
</comment>
<evidence type="ECO:0000313" key="11">
    <source>
        <dbReference type="EMBL" id="VGO22629.1"/>
    </source>
</evidence>
<gene>
    <name evidence="9 11" type="primary">ruvB</name>
    <name evidence="11" type="ORF">SCARR_04714</name>
</gene>
<comment type="similarity">
    <text evidence="9">Belongs to the RuvB family.</text>
</comment>
<organism evidence="11 12">
    <name type="scientific">Pontiella sulfatireligans</name>
    <dbReference type="NCBI Taxonomy" id="2750658"/>
    <lineage>
        <taxon>Bacteria</taxon>
        <taxon>Pseudomonadati</taxon>
        <taxon>Kiritimatiellota</taxon>
        <taxon>Kiritimatiellia</taxon>
        <taxon>Kiritimatiellales</taxon>
        <taxon>Pontiellaceae</taxon>
        <taxon>Pontiella</taxon>
    </lineage>
</organism>
<feature type="binding site" evidence="9">
    <location>
        <position position="63"/>
    </location>
    <ligand>
        <name>ATP</name>
        <dbReference type="ChEBI" id="CHEBI:30616"/>
    </ligand>
</feature>
<feature type="binding site" evidence="9">
    <location>
        <position position="177"/>
    </location>
    <ligand>
        <name>ATP</name>
        <dbReference type="ChEBI" id="CHEBI:30616"/>
    </ligand>
</feature>
<comment type="domain">
    <text evidence="9">Has 3 domains, the large (RuvB-L) and small ATPase (RuvB-S) domains and the C-terminal head (RuvB-H) domain. The head domain binds DNA, while the ATPase domains jointly bind ATP, ADP or are empty depending on the state of the subunit in the translocation cycle. During a single DNA translocation step the structure of each domain remains the same, but their relative positions change.</text>
</comment>
<feature type="binding site" evidence="9">
    <location>
        <position position="167"/>
    </location>
    <ligand>
        <name>ATP</name>
        <dbReference type="ChEBI" id="CHEBI:30616"/>
    </ligand>
</feature>
<keyword evidence="11" id="KW-0347">Helicase</keyword>
<dbReference type="EMBL" id="CAAHFH010000002">
    <property type="protein sequence ID" value="VGO22629.1"/>
    <property type="molecule type" value="Genomic_DNA"/>
</dbReference>
<evidence type="ECO:0000256" key="2">
    <source>
        <dbReference type="ARBA" id="ARBA00022741"/>
    </source>
</evidence>
<evidence type="ECO:0000256" key="7">
    <source>
        <dbReference type="ARBA" id="ARBA00023172"/>
    </source>
</evidence>
<dbReference type="EC" id="3.6.4.-" evidence="9"/>
<reference evidence="11 12" key="1">
    <citation type="submission" date="2019-04" db="EMBL/GenBank/DDBJ databases">
        <authorList>
            <person name="Van Vliet M D."/>
        </authorList>
    </citation>
    <scope>NUCLEOTIDE SEQUENCE [LARGE SCALE GENOMIC DNA]</scope>
    <source>
        <strain evidence="11 12">F21</strain>
    </source>
</reference>
<dbReference type="Pfam" id="PF05496">
    <property type="entry name" value="RuvB_N"/>
    <property type="match status" value="1"/>
</dbReference>
<dbReference type="InterPro" id="IPR036388">
    <property type="entry name" value="WH-like_DNA-bd_sf"/>
</dbReference>
<keyword evidence="8 9" id="KW-0234">DNA repair</keyword>
<dbReference type="GO" id="GO:0000400">
    <property type="term" value="F:four-way junction DNA binding"/>
    <property type="evidence" value="ECO:0007669"/>
    <property type="project" value="UniProtKB-UniRule"/>
</dbReference>
<sequence length="327" mass="36501">MNNEIITPDQEFEQKLRPSRFADFTGQDKIRERLELFVQAARERNDVLDHVLLSGPPGLGKTTLSYILADAMDVNIKCTSGPVVDKPADLAGLLTSLERGDVLFIDEIHRMQRSVEEYLYSAMEDFVIDIVIDQGPNARSVRLNIEPFTLIGATTRSGMLSAPMRSRFGLVNRLDYYDAATLAIIIKRSARILNVELEEAGAMEIASRSRGTPRIANNLLRRARDYAQVKADNRITAELADKALNLLDIDEDGLEEMDKRILSCIIEKFGGGPVGLNSMSVSVGEESDTIEEVYEPYLIQEGYLQRTAQGRIATALAYRKFGLQPKD</sequence>
<comment type="catalytic activity">
    <reaction evidence="9">
        <text>ATP + H2O = ADP + phosphate + H(+)</text>
        <dbReference type="Rhea" id="RHEA:13065"/>
        <dbReference type="ChEBI" id="CHEBI:15377"/>
        <dbReference type="ChEBI" id="CHEBI:15378"/>
        <dbReference type="ChEBI" id="CHEBI:30616"/>
        <dbReference type="ChEBI" id="CHEBI:43474"/>
        <dbReference type="ChEBI" id="CHEBI:456216"/>
    </reaction>
</comment>
<dbReference type="PANTHER" id="PTHR42848:SF1">
    <property type="entry name" value="HOLLIDAY JUNCTION BRANCH MIGRATION COMPLEX SUBUNIT RUVB"/>
    <property type="match status" value="1"/>
</dbReference>
<evidence type="ECO:0000256" key="8">
    <source>
        <dbReference type="ARBA" id="ARBA00023204"/>
    </source>
</evidence>
<dbReference type="Gene3D" id="1.10.10.10">
    <property type="entry name" value="Winged helix-like DNA-binding domain superfamily/Winged helix DNA-binding domain"/>
    <property type="match status" value="1"/>
</dbReference>
<dbReference type="Proteomes" id="UP000346198">
    <property type="component" value="Unassembled WGS sequence"/>
</dbReference>
<dbReference type="Gene3D" id="1.10.8.60">
    <property type="match status" value="1"/>
</dbReference>
<comment type="subunit">
    <text evidence="9">Homohexamer. Forms an RuvA(8)-RuvB(12)-Holliday junction (HJ) complex. HJ DNA is sandwiched between 2 RuvA tetramers; dsDNA enters through RuvA and exits via RuvB. An RuvB hexamer assembles on each DNA strand where it exits the tetramer. Each RuvB hexamer is contacted by two RuvA subunits (via domain III) on 2 adjacent RuvB subunits; this complex drives branch migration. In the full resolvosome a probable DNA-RuvA(4)-RuvB(12)-RuvC(2) complex forms which resolves the HJ.</text>
</comment>
<dbReference type="InterPro" id="IPR008824">
    <property type="entry name" value="RuvB-like_N"/>
</dbReference>
<feature type="domain" description="AAA+ ATPase" evidence="10">
    <location>
        <begin position="47"/>
        <end position="199"/>
    </location>
</feature>
<protein>
    <recommendedName>
        <fullName evidence="9">Holliday junction branch migration complex subunit RuvB</fullName>
        <ecNumber evidence="9">3.6.4.-</ecNumber>
    </recommendedName>
</protein>
<feature type="binding site" evidence="9">
    <location>
        <position position="61"/>
    </location>
    <ligand>
        <name>ATP</name>
        <dbReference type="ChEBI" id="CHEBI:30616"/>
    </ligand>
</feature>
<evidence type="ECO:0000256" key="6">
    <source>
        <dbReference type="ARBA" id="ARBA00023125"/>
    </source>
</evidence>
<dbReference type="InterPro" id="IPR041445">
    <property type="entry name" value="AAA_lid_4"/>
</dbReference>
<feature type="region of interest" description="Head domain (RuvB-H)" evidence="9">
    <location>
        <begin position="251"/>
        <end position="327"/>
    </location>
</feature>
<dbReference type="SMART" id="SM00382">
    <property type="entry name" value="AAA"/>
    <property type="match status" value="1"/>
</dbReference>
<dbReference type="GO" id="GO:0048476">
    <property type="term" value="C:Holliday junction resolvase complex"/>
    <property type="evidence" value="ECO:0007669"/>
    <property type="project" value="UniProtKB-UniRule"/>
</dbReference>
<dbReference type="RefSeq" id="WP_136064123.1">
    <property type="nucleotide sequence ID" value="NZ_CAAHFH010000002.1"/>
</dbReference>
<dbReference type="SUPFAM" id="SSF46785">
    <property type="entry name" value="Winged helix' DNA-binding domain"/>
    <property type="match status" value="1"/>
</dbReference>
<keyword evidence="2 9" id="KW-0547">Nucleotide-binding</keyword>
<dbReference type="HAMAP" id="MF_00016">
    <property type="entry name" value="DNA_HJ_migration_RuvB"/>
    <property type="match status" value="1"/>
</dbReference>
<keyword evidence="5 9" id="KW-0067">ATP-binding</keyword>
<dbReference type="InterPro" id="IPR003593">
    <property type="entry name" value="AAA+_ATPase"/>
</dbReference>